<dbReference type="AlphaFoldDB" id="A0A1S1V4D7"/>
<dbReference type="SUPFAM" id="SSF54106">
    <property type="entry name" value="LysM domain"/>
    <property type="match status" value="1"/>
</dbReference>
<sequence length="206" mass="23738">MEFWLSFRNNKERLRLPVLPPDFEVDTGKNNTKVMLQELGEINLIGKSRLRAMSIQTFFPAQEYSFCEYRGFPKPYDCVKQIEKWEATEEPIRLIITGTNINIPFAIENFKYGERDGTGDVYYSLDLSEYVFMNVKVKSNEKGYSQSGARPVFKEIPEKYIVQAGDTLGNIAKKLTGNFDNYKLIAARNNIKDPNVVTPGQELIIW</sequence>
<dbReference type="RefSeq" id="WP_071064469.1">
    <property type="nucleotide sequence ID" value="NZ_MKIE01000014.1"/>
</dbReference>
<dbReference type="Gene3D" id="3.10.350.10">
    <property type="entry name" value="LysM domain"/>
    <property type="match status" value="1"/>
</dbReference>
<gene>
    <name evidence="2" type="ORF">EUAN_22280</name>
</gene>
<dbReference type="OrthoDB" id="1698825at2"/>
<comment type="caution">
    <text evidence="2">The sequence shown here is derived from an EMBL/GenBank/DDBJ whole genome shotgun (WGS) entry which is preliminary data.</text>
</comment>
<keyword evidence="3" id="KW-1185">Reference proteome</keyword>
<proteinExistence type="predicted"/>
<evidence type="ECO:0000313" key="2">
    <source>
        <dbReference type="EMBL" id="OHW61378.1"/>
    </source>
</evidence>
<dbReference type="InterPro" id="IPR018392">
    <property type="entry name" value="LysM"/>
</dbReference>
<dbReference type="EMBL" id="MKIE01000014">
    <property type="protein sequence ID" value="OHW61378.1"/>
    <property type="molecule type" value="Genomic_DNA"/>
</dbReference>
<dbReference type="CDD" id="cd00118">
    <property type="entry name" value="LysM"/>
    <property type="match status" value="1"/>
</dbReference>
<evidence type="ECO:0000259" key="1">
    <source>
        <dbReference type="PROSITE" id="PS51782"/>
    </source>
</evidence>
<dbReference type="SMART" id="SM00257">
    <property type="entry name" value="LysM"/>
    <property type="match status" value="1"/>
</dbReference>
<evidence type="ECO:0000313" key="3">
    <source>
        <dbReference type="Proteomes" id="UP000180254"/>
    </source>
</evidence>
<dbReference type="InterPro" id="IPR036779">
    <property type="entry name" value="LysM_dom_sf"/>
</dbReference>
<dbReference type="Pfam" id="PF01476">
    <property type="entry name" value="LysM"/>
    <property type="match status" value="1"/>
</dbReference>
<dbReference type="PROSITE" id="PS51782">
    <property type="entry name" value="LYSM"/>
    <property type="match status" value="1"/>
</dbReference>
<feature type="domain" description="LysM" evidence="1">
    <location>
        <begin position="158"/>
        <end position="205"/>
    </location>
</feature>
<organism evidence="2 3">
    <name type="scientific">Andreesenia angusta</name>
    <dbReference type="NCBI Taxonomy" id="39480"/>
    <lineage>
        <taxon>Bacteria</taxon>
        <taxon>Bacillati</taxon>
        <taxon>Bacillota</taxon>
        <taxon>Tissierellia</taxon>
        <taxon>Tissierellales</taxon>
        <taxon>Gottschalkiaceae</taxon>
        <taxon>Andreesenia</taxon>
    </lineage>
</organism>
<protein>
    <submittedName>
        <fullName evidence="2">LysM domain/BON superfamily protein</fullName>
    </submittedName>
</protein>
<name>A0A1S1V4D7_9FIRM</name>
<dbReference type="Proteomes" id="UP000180254">
    <property type="component" value="Unassembled WGS sequence"/>
</dbReference>
<reference evidence="2 3" key="1">
    <citation type="submission" date="2016-09" db="EMBL/GenBank/DDBJ databases">
        <title>Genome sequence of Eubacterium angustum.</title>
        <authorList>
            <person name="Poehlein A."/>
            <person name="Daniel R."/>
        </authorList>
    </citation>
    <scope>NUCLEOTIDE SEQUENCE [LARGE SCALE GENOMIC DNA]</scope>
    <source>
        <strain evidence="2 3">DSM 1989</strain>
    </source>
</reference>
<dbReference type="STRING" id="39480.EUAN_22280"/>
<accession>A0A1S1V4D7</accession>